<sequence>MRWRPWRDDRVSALQARGSRFKPGVRHFFVALFTGNTTFPALLVVPEPCLTTSTATTECLPCKPEDLGSSLGSVTFSVYSSLVTL</sequence>
<protein>
    <submittedName>
        <fullName evidence="1">Uncharacterized protein</fullName>
    </submittedName>
</protein>
<accession>A0A232EYL0</accession>
<dbReference type="EMBL" id="NNAY01001567">
    <property type="protein sequence ID" value="OXU23576.1"/>
    <property type="molecule type" value="Genomic_DNA"/>
</dbReference>
<comment type="caution">
    <text evidence="1">The sequence shown here is derived from an EMBL/GenBank/DDBJ whole genome shotgun (WGS) entry which is preliminary data.</text>
</comment>
<keyword evidence="2" id="KW-1185">Reference proteome</keyword>
<evidence type="ECO:0000313" key="1">
    <source>
        <dbReference type="EMBL" id="OXU23576.1"/>
    </source>
</evidence>
<reference evidence="1 2" key="1">
    <citation type="journal article" date="2017" name="Curr. Biol.">
        <title>The Evolution of Venom by Co-option of Single-Copy Genes.</title>
        <authorList>
            <person name="Martinson E.O."/>
            <person name="Mrinalini"/>
            <person name="Kelkar Y.D."/>
            <person name="Chang C.H."/>
            <person name="Werren J.H."/>
        </authorList>
    </citation>
    <scope>NUCLEOTIDE SEQUENCE [LARGE SCALE GENOMIC DNA]</scope>
    <source>
        <strain evidence="1 2">Alberta</strain>
        <tissue evidence="1">Whole body</tissue>
    </source>
</reference>
<dbReference type="Proteomes" id="UP000215335">
    <property type="component" value="Unassembled WGS sequence"/>
</dbReference>
<organism evidence="1 2">
    <name type="scientific">Trichomalopsis sarcophagae</name>
    <dbReference type="NCBI Taxonomy" id="543379"/>
    <lineage>
        <taxon>Eukaryota</taxon>
        <taxon>Metazoa</taxon>
        <taxon>Ecdysozoa</taxon>
        <taxon>Arthropoda</taxon>
        <taxon>Hexapoda</taxon>
        <taxon>Insecta</taxon>
        <taxon>Pterygota</taxon>
        <taxon>Neoptera</taxon>
        <taxon>Endopterygota</taxon>
        <taxon>Hymenoptera</taxon>
        <taxon>Apocrita</taxon>
        <taxon>Proctotrupomorpha</taxon>
        <taxon>Chalcidoidea</taxon>
        <taxon>Pteromalidae</taxon>
        <taxon>Pteromalinae</taxon>
        <taxon>Trichomalopsis</taxon>
    </lineage>
</organism>
<dbReference type="AlphaFoldDB" id="A0A232EYL0"/>
<evidence type="ECO:0000313" key="2">
    <source>
        <dbReference type="Proteomes" id="UP000215335"/>
    </source>
</evidence>
<gene>
    <name evidence="1" type="ORF">TSAR_009739</name>
</gene>
<name>A0A232EYL0_9HYME</name>
<proteinExistence type="predicted"/>